<dbReference type="SMART" id="SM00487">
    <property type="entry name" value="DEXDc"/>
    <property type="match status" value="1"/>
</dbReference>
<evidence type="ECO:0000259" key="6">
    <source>
        <dbReference type="PROSITE" id="PS51192"/>
    </source>
</evidence>
<name>A0A0L1IMU6_ASPN3</name>
<dbReference type="GO" id="GO:0003723">
    <property type="term" value="F:RNA binding"/>
    <property type="evidence" value="ECO:0007669"/>
    <property type="project" value="TreeGrafter"/>
</dbReference>
<dbReference type="SMART" id="SM00847">
    <property type="entry name" value="HA2"/>
    <property type="match status" value="1"/>
</dbReference>
<accession>A0A0L1IMU6</accession>
<dbReference type="SMART" id="SM00490">
    <property type="entry name" value="HELICc"/>
    <property type="match status" value="1"/>
</dbReference>
<dbReference type="OrthoDB" id="5600252at2759"/>
<dbReference type="GO" id="GO:1990904">
    <property type="term" value="C:ribonucleoprotein complex"/>
    <property type="evidence" value="ECO:0007669"/>
    <property type="project" value="UniProtKB-ARBA"/>
</dbReference>
<dbReference type="InterPro" id="IPR002464">
    <property type="entry name" value="DNA/RNA_helicase_DEAH_CS"/>
</dbReference>
<dbReference type="InterPro" id="IPR007502">
    <property type="entry name" value="Helicase-assoc_dom"/>
</dbReference>
<evidence type="ECO:0000259" key="7">
    <source>
        <dbReference type="PROSITE" id="PS51194"/>
    </source>
</evidence>
<dbReference type="AlphaFoldDB" id="A0A0L1IMU6"/>
<dbReference type="PROSITE" id="PS51192">
    <property type="entry name" value="HELICASE_ATP_BIND_1"/>
    <property type="match status" value="1"/>
</dbReference>
<dbReference type="EMBL" id="JNOM01000523">
    <property type="protein sequence ID" value="KNG80899.1"/>
    <property type="molecule type" value="Genomic_DNA"/>
</dbReference>
<dbReference type="Pfam" id="PF09791">
    <property type="entry name" value="Oxidored-like"/>
    <property type="match status" value="1"/>
</dbReference>
<dbReference type="CDD" id="cd17917">
    <property type="entry name" value="DEXHc_RHA-like"/>
    <property type="match status" value="1"/>
</dbReference>
<comment type="caution">
    <text evidence="8">The sequence shown here is derived from an EMBL/GenBank/DDBJ whole genome shotgun (WGS) entry which is preliminary data.</text>
</comment>
<feature type="region of interest" description="Disordered" evidence="5">
    <location>
        <begin position="216"/>
        <end position="236"/>
    </location>
</feature>
<dbReference type="Pfam" id="PF00271">
    <property type="entry name" value="Helicase_C"/>
    <property type="match status" value="1"/>
</dbReference>
<dbReference type="STRING" id="1509407.A0A0L1IMU6"/>
<evidence type="ECO:0000256" key="5">
    <source>
        <dbReference type="SAM" id="MobiDB-lite"/>
    </source>
</evidence>
<dbReference type="Gene3D" id="1.20.120.1080">
    <property type="match status" value="1"/>
</dbReference>
<dbReference type="Gene3D" id="3.40.50.300">
    <property type="entry name" value="P-loop containing nucleotide triphosphate hydrolases"/>
    <property type="match status" value="2"/>
</dbReference>
<dbReference type="GO" id="GO:0003724">
    <property type="term" value="F:RNA helicase activity"/>
    <property type="evidence" value="ECO:0007669"/>
    <property type="project" value="UniProtKB-EC"/>
</dbReference>
<dbReference type="Pfam" id="PF00270">
    <property type="entry name" value="DEAD"/>
    <property type="match status" value="1"/>
</dbReference>
<dbReference type="PANTHER" id="PTHR18934">
    <property type="entry name" value="ATP-DEPENDENT RNA HELICASE"/>
    <property type="match status" value="1"/>
</dbReference>
<dbReference type="InterPro" id="IPR011545">
    <property type="entry name" value="DEAD/DEAH_box_helicase_dom"/>
</dbReference>
<proteinExistence type="predicted"/>
<dbReference type="SUPFAM" id="SSF52540">
    <property type="entry name" value="P-loop containing nucleoside triphosphate hydrolases"/>
    <property type="match status" value="1"/>
</dbReference>
<dbReference type="InterPro" id="IPR027417">
    <property type="entry name" value="P-loop_NTPase"/>
</dbReference>
<feature type="domain" description="Helicase C-terminal" evidence="7">
    <location>
        <begin position="727"/>
        <end position="901"/>
    </location>
</feature>
<dbReference type="Proteomes" id="UP000037505">
    <property type="component" value="Unassembled WGS sequence"/>
</dbReference>
<protein>
    <recommendedName>
        <fullName evidence="1">RNA helicase</fullName>
        <ecNumber evidence="1">3.6.4.13</ecNumber>
    </recommendedName>
</protein>
<dbReference type="GO" id="GO:0016787">
    <property type="term" value="F:hydrolase activity"/>
    <property type="evidence" value="ECO:0007669"/>
    <property type="project" value="UniProtKB-KW"/>
</dbReference>
<feature type="region of interest" description="Disordered" evidence="5">
    <location>
        <begin position="11"/>
        <end position="30"/>
    </location>
</feature>
<keyword evidence="3" id="KW-0378">Hydrolase</keyword>
<dbReference type="PROSITE" id="PS51194">
    <property type="entry name" value="HELICASE_CTER"/>
    <property type="match status" value="1"/>
</dbReference>
<dbReference type="PROSITE" id="PS00690">
    <property type="entry name" value="DEAH_ATP_HELICASE"/>
    <property type="match status" value="1"/>
</dbReference>
<evidence type="ECO:0000256" key="1">
    <source>
        <dbReference type="ARBA" id="ARBA00012552"/>
    </source>
</evidence>
<keyword evidence="9" id="KW-1185">Reference proteome</keyword>
<dbReference type="RefSeq" id="XP_015401822.1">
    <property type="nucleotide sequence ID" value="XM_015555037.1"/>
</dbReference>
<dbReference type="InterPro" id="IPR019180">
    <property type="entry name" value="Oxidoreductase-like_N"/>
</dbReference>
<keyword evidence="2" id="KW-0547">Nucleotide-binding</keyword>
<reference evidence="8 9" key="1">
    <citation type="submission" date="2014-06" db="EMBL/GenBank/DDBJ databases">
        <title>The Genome of the Aflatoxigenic Filamentous Fungus Aspergillus nomius.</title>
        <authorList>
            <person name="Moore M.G."/>
            <person name="Shannon B.M."/>
            <person name="Brian M.M."/>
        </authorList>
    </citation>
    <scope>NUCLEOTIDE SEQUENCE [LARGE SCALE GENOMIC DNA]</scope>
    <source>
        <strain evidence="8 9">NRRL 13137</strain>
    </source>
</reference>
<dbReference type="GO" id="GO:0005524">
    <property type="term" value="F:ATP binding"/>
    <property type="evidence" value="ECO:0007669"/>
    <property type="project" value="UniProtKB-KW"/>
</dbReference>
<evidence type="ECO:0000313" key="9">
    <source>
        <dbReference type="Proteomes" id="UP000037505"/>
    </source>
</evidence>
<evidence type="ECO:0000256" key="2">
    <source>
        <dbReference type="ARBA" id="ARBA00022741"/>
    </source>
</evidence>
<feature type="domain" description="Helicase ATP-binding" evidence="6">
    <location>
        <begin position="452"/>
        <end position="625"/>
    </location>
</feature>
<gene>
    <name evidence="8" type="ORF">ANOM_009781</name>
</gene>
<keyword evidence="4" id="KW-0067">ATP-binding</keyword>
<dbReference type="PANTHER" id="PTHR18934:SF145">
    <property type="entry name" value="ATP-DEPENDENT RNA HELICASE DHX57-RELATED"/>
    <property type="match status" value="1"/>
</dbReference>
<evidence type="ECO:0000256" key="4">
    <source>
        <dbReference type="ARBA" id="ARBA00022840"/>
    </source>
</evidence>
<organism evidence="8 9">
    <name type="scientific">Aspergillus nomiae NRRL (strain ATCC 15546 / NRRL 13137 / CBS 260.88 / M93)</name>
    <dbReference type="NCBI Taxonomy" id="1509407"/>
    <lineage>
        <taxon>Eukaryota</taxon>
        <taxon>Fungi</taxon>
        <taxon>Dikarya</taxon>
        <taxon>Ascomycota</taxon>
        <taxon>Pezizomycotina</taxon>
        <taxon>Eurotiomycetes</taxon>
        <taxon>Eurotiomycetidae</taxon>
        <taxon>Eurotiales</taxon>
        <taxon>Aspergillaceae</taxon>
        <taxon>Aspergillus</taxon>
        <taxon>Aspergillus subgen. Circumdati</taxon>
    </lineage>
</organism>
<sequence>MSIVFGTRLAGPGRSSRYNPGSRPPGSTWKTINGVAIPPRPEEPDNCCMSGCVHCVWDDFRDEMEDWAARVAQAKAKGASKGPTGDLLHTPRAEVASASTSMDDDGGGSEANWTIPDQADDLFASIPSIRHFPCIKDGHPKLRLALLNPTRPSQQRNIATRRYTAVLPSTQTRDRATEICRSLLEPKRPLLHGALVPYCMIRTGSSTACALEETTKASVERSTSQSRSQERGPLVENGLACDNSGLSWRTPDANTASAVDESQIVIDALPREEDYNGFGKVLLRSPKPVLHSDFVQKGLIMLKSRFVSRDKRKFDCTVNCTLQHTSTTITTSGTGSSKSSAELQALLALISRLHTSGLLQELNELREELLYMKLNIDEDMFIVILRALGDLRRACKFSTAKCSGGQIGSSISADQEGFNEQKKVDNSLGSPIGRLWKRQGKLPISRRKDDILDLVEKNTYSLIVADTGSGKSTQVPQMLLDNAMVKDSESACKILCVQPRRIAATSLAKRVAKERRESLGCSVGYQIRFDSRRPTRLSSITFCTAGYLLNMLHSESYLVSFSHIILDEVHERDLDLDLLMLFLRNFVDQRRNLGLHAPKIIVMSATLDIGLFASYFQNIVNDGGRLPAPHLRISGRAFPVGKHYLDEVIESLSRFYPPRALSLLIDEPQTARYFRRYNLLPVADPPNSDEQGAGGDQHSHDPILLQSSRSVLREEDPLMPLGLICAVICYVLSSTEEGSILVFLPGLRHIMAVESTIRKHGKILGCDFSDDSRYKILQLHSNLPDGQKELFSPVSRACRRVILSTDIAETSITIPDVKFVIDPGKVNQKIYDPQSRTTRFACCWISQSSASQRAGRAGRVQAGEYFALYTRDMHDSFRVTQFPGMMREDLQQTSLQVKRAVSSASIQDTLRDSIEPPDEAKVNLAISNLQLLRALDEKEGLTPLGALLSELPLDPCRAKLILLGIIFRCLDPLLIIGVIGGDQSLFYSSADQETRKDVHRTRVEFSQNTWSDHLSAANAFKATREVWYRAGRAAAFKFAVSNHMHFDRVYEVLQAARHTLDILAKKKIISCREHLDEHFQFGGASLNTNSWRTPLIKALLFHVMYPNLAAPSSASRRRYFTETHEMTHMSPSSVNSMERPRSLFIFNSINMPSSGDTYFLRQTSHVTPLAACLLGGRLQGSGRRICMDSWLDFLVQANEGTGGDRAARLLIELRKTLQMAFDAAFHSLGCLENHQPTNDSKSTRPHDLLFDMISETLIDILDRDVDPVYSKRVNTATQWA</sequence>
<evidence type="ECO:0000256" key="3">
    <source>
        <dbReference type="ARBA" id="ARBA00022801"/>
    </source>
</evidence>
<dbReference type="CDD" id="cd18791">
    <property type="entry name" value="SF2_C_RHA"/>
    <property type="match status" value="1"/>
</dbReference>
<dbReference type="EC" id="3.6.4.13" evidence="1"/>
<dbReference type="GeneID" id="26811585"/>
<dbReference type="Pfam" id="PF04408">
    <property type="entry name" value="WHD_HA2"/>
    <property type="match status" value="1"/>
</dbReference>
<dbReference type="InterPro" id="IPR014001">
    <property type="entry name" value="Helicase_ATP-bd"/>
</dbReference>
<dbReference type="InterPro" id="IPR001650">
    <property type="entry name" value="Helicase_C-like"/>
</dbReference>
<dbReference type="InterPro" id="IPR048333">
    <property type="entry name" value="HA2_WH"/>
</dbReference>
<evidence type="ECO:0000313" key="8">
    <source>
        <dbReference type="EMBL" id="KNG80899.1"/>
    </source>
</evidence>